<dbReference type="SMART" id="SM00132">
    <property type="entry name" value="LIM"/>
    <property type="match status" value="1"/>
</dbReference>
<feature type="compositionally biased region" description="Low complexity" evidence="11">
    <location>
        <begin position="768"/>
        <end position="820"/>
    </location>
</feature>
<feature type="compositionally biased region" description="Polar residues" evidence="11">
    <location>
        <begin position="435"/>
        <end position="454"/>
    </location>
</feature>
<dbReference type="Gene3D" id="2.30.42.10">
    <property type="match status" value="1"/>
</dbReference>
<dbReference type="PANTHER" id="PTHR14167:SF56">
    <property type="entry name" value="SORBIN AND SH3 DOMAIN-CONTAINING PROTEIN 2"/>
    <property type="match status" value="1"/>
</dbReference>
<feature type="region of interest" description="Disordered" evidence="11">
    <location>
        <begin position="1802"/>
        <end position="1830"/>
    </location>
</feature>
<comment type="caution">
    <text evidence="16">The sequence shown here is derived from an EMBL/GenBank/DDBJ whole genome shotgun (WGS) entry which is preliminary data.</text>
</comment>
<feature type="compositionally biased region" description="Pro residues" evidence="11">
    <location>
        <begin position="1557"/>
        <end position="1570"/>
    </location>
</feature>
<feature type="compositionally biased region" description="Pro residues" evidence="11">
    <location>
        <begin position="478"/>
        <end position="490"/>
    </location>
</feature>
<evidence type="ECO:0000313" key="17">
    <source>
        <dbReference type="Proteomes" id="UP001239994"/>
    </source>
</evidence>
<keyword evidence="3 10" id="KW-0728">SH3 domain</keyword>
<name>A0AAD9DS76_9TELE</name>
<feature type="compositionally biased region" description="Basic and acidic residues" evidence="11">
    <location>
        <begin position="1267"/>
        <end position="1277"/>
    </location>
</feature>
<feature type="domain" description="SH3" evidence="12">
    <location>
        <begin position="1385"/>
        <end position="1446"/>
    </location>
</feature>
<feature type="compositionally biased region" description="Low complexity" evidence="11">
    <location>
        <begin position="1243"/>
        <end position="1262"/>
    </location>
</feature>
<gene>
    <name evidence="16" type="ORF">P4O66_001854</name>
</gene>
<dbReference type="SMART" id="SM00459">
    <property type="entry name" value="Sorb"/>
    <property type="match status" value="1"/>
</dbReference>
<feature type="region of interest" description="Disordered" evidence="11">
    <location>
        <begin position="1522"/>
        <end position="1588"/>
    </location>
</feature>
<dbReference type="InterPro" id="IPR036034">
    <property type="entry name" value="PDZ_sf"/>
</dbReference>
<feature type="region of interest" description="Disordered" evidence="11">
    <location>
        <begin position="432"/>
        <end position="522"/>
    </location>
</feature>
<dbReference type="SUPFAM" id="SSF57716">
    <property type="entry name" value="Glucocorticoid receptor-like (DNA-binding domain)"/>
    <property type="match status" value="2"/>
</dbReference>
<feature type="compositionally biased region" description="Basic and acidic residues" evidence="11">
    <location>
        <begin position="1006"/>
        <end position="1020"/>
    </location>
</feature>
<dbReference type="SMART" id="SM00735">
    <property type="entry name" value="ZM"/>
    <property type="match status" value="1"/>
</dbReference>
<evidence type="ECO:0000256" key="3">
    <source>
        <dbReference type="ARBA" id="ARBA00022443"/>
    </source>
</evidence>
<feature type="region of interest" description="Disordered" evidence="11">
    <location>
        <begin position="1232"/>
        <end position="1299"/>
    </location>
</feature>
<dbReference type="InterPro" id="IPR001478">
    <property type="entry name" value="PDZ"/>
</dbReference>
<dbReference type="InterPro" id="IPR001781">
    <property type="entry name" value="Znf_LIM"/>
</dbReference>
<feature type="region of interest" description="Disordered" evidence="11">
    <location>
        <begin position="1864"/>
        <end position="1973"/>
    </location>
</feature>
<comment type="subcellular location">
    <subcellularLocation>
        <location evidence="2">Cell junction</location>
    </subcellularLocation>
    <subcellularLocation>
        <location evidence="1">Cytoplasm</location>
        <location evidence="1">Myofibril</location>
        <location evidence="1">Sarcomere</location>
        <location evidence="1">Z line</location>
    </subcellularLocation>
</comment>
<feature type="region of interest" description="Disordered" evidence="11">
    <location>
        <begin position="2283"/>
        <end position="2307"/>
    </location>
</feature>
<evidence type="ECO:0000256" key="5">
    <source>
        <dbReference type="ARBA" id="ARBA00022723"/>
    </source>
</evidence>
<dbReference type="GO" id="GO:0030018">
    <property type="term" value="C:Z disc"/>
    <property type="evidence" value="ECO:0007669"/>
    <property type="project" value="UniProtKB-SubCell"/>
</dbReference>
<organism evidence="16 17">
    <name type="scientific">Electrophorus voltai</name>
    <dbReference type="NCBI Taxonomy" id="2609070"/>
    <lineage>
        <taxon>Eukaryota</taxon>
        <taxon>Metazoa</taxon>
        <taxon>Chordata</taxon>
        <taxon>Craniata</taxon>
        <taxon>Vertebrata</taxon>
        <taxon>Euteleostomi</taxon>
        <taxon>Actinopterygii</taxon>
        <taxon>Neopterygii</taxon>
        <taxon>Teleostei</taxon>
        <taxon>Ostariophysi</taxon>
        <taxon>Gymnotiformes</taxon>
        <taxon>Gymnotoidei</taxon>
        <taxon>Gymnotidae</taxon>
        <taxon>Electrophorus</taxon>
    </lineage>
</organism>
<dbReference type="GO" id="GO:0046872">
    <property type="term" value="F:metal ion binding"/>
    <property type="evidence" value="ECO:0007669"/>
    <property type="project" value="UniProtKB-KW"/>
</dbReference>
<dbReference type="Gene3D" id="2.10.110.10">
    <property type="entry name" value="Cysteine Rich Protein"/>
    <property type="match status" value="1"/>
</dbReference>
<dbReference type="PROSITE" id="PS50002">
    <property type="entry name" value="SH3"/>
    <property type="match status" value="3"/>
</dbReference>
<feature type="domain" description="PDZ" evidence="14">
    <location>
        <begin position="2006"/>
        <end position="2046"/>
    </location>
</feature>
<feature type="domain" description="SoHo" evidence="15">
    <location>
        <begin position="540"/>
        <end position="602"/>
    </location>
</feature>
<dbReference type="GO" id="GO:0005886">
    <property type="term" value="C:plasma membrane"/>
    <property type="evidence" value="ECO:0007669"/>
    <property type="project" value="TreeGrafter"/>
</dbReference>
<feature type="region of interest" description="Disordered" evidence="11">
    <location>
        <begin position="966"/>
        <end position="1032"/>
    </location>
</feature>
<proteinExistence type="predicted"/>
<dbReference type="Pfam" id="PF00018">
    <property type="entry name" value="SH3_1"/>
    <property type="match status" value="3"/>
</dbReference>
<accession>A0AAD9DS76</accession>
<evidence type="ECO:0000256" key="8">
    <source>
        <dbReference type="ARBA" id="ARBA00023038"/>
    </source>
</evidence>
<feature type="compositionally biased region" description="Polar residues" evidence="11">
    <location>
        <begin position="977"/>
        <end position="987"/>
    </location>
</feature>
<evidence type="ECO:0000259" key="12">
    <source>
        <dbReference type="PROSITE" id="PS50002"/>
    </source>
</evidence>
<dbReference type="InterPro" id="IPR050384">
    <property type="entry name" value="Endophilin_SH3RF"/>
</dbReference>
<evidence type="ECO:0008006" key="18">
    <source>
        <dbReference type="Google" id="ProtNLM"/>
    </source>
</evidence>
<evidence type="ECO:0000259" key="13">
    <source>
        <dbReference type="PROSITE" id="PS50023"/>
    </source>
</evidence>
<protein>
    <recommendedName>
        <fullName evidence="18">Sorbin and SH3 domain containing 2a</fullName>
    </recommendedName>
</protein>
<keyword evidence="7" id="KW-0965">Cell junction</keyword>
<feature type="compositionally biased region" description="Pro residues" evidence="11">
    <location>
        <begin position="1522"/>
        <end position="1535"/>
    </location>
</feature>
<feature type="region of interest" description="Disordered" evidence="11">
    <location>
        <begin position="607"/>
        <end position="887"/>
    </location>
</feature>
<feature type="compositionally biased region" description="Low complexity" evidence="11">
    <location>
        <begin position="455"/>
        <end position="477"/>
    </location>
</feature>
<dbReference type="PROSITE" id="PS00478">
    <property type="entry name" value="LIM_DOMAIN_1"/>
    <property type="match status" value="1"/>
</dbReference>
<evidence type="ECO:0000256" key="11">
    <source>
        <dbReference type="SAM" id="MobiDB-lite"/>
    </source>
</evidence>
<dbReference type="Pfam" id="PF15936">
    <property type="entry name" value="DUF4749"/>
    <property type="match status" value="1"/>
</dbReference>
<feature type="compositionally biased region" description="Polar residues" evidence="11">
    <location>
        <begin position="2283"/>
        <end position="2295"/>
    </location>
</feature>
<dbReference type="PROSITE" id="PS50831">
    <property type="entry name" value="SOHO"/>
    <property type="match status" value="1"/>
</dbReference>
<dbReference type="InterPro" id="IPR003127">
    <property type="entry name" value="SoHo_dom"/>
</dbReference>
<evidence type="ECO:0000256" key="4">
    <source>
        <dbReference type="ARBA" id="ARBA00022490"/>
    </source>
</evidence>
<sequence>MGRARKTGLFYLVPSALAVPLPRLRHQGSFNLVDSSGLRLRRLIWPGFTEPPRGSETQSPDSDAWRSRNVAEGCRNGEAGGSSLAAKGFRSVRPNLQDKKSPILVPLPPPRRESYHMTPNPPPYSSLPALSDPHLCLSQGDDLIPFGSFAIKSDCSSSSYSYSKTTQTTSSFTDPSPELNANANSFITQLLERKVSSLKLASDGITSGPPHAEPQANANSSNANVTDTCTAKAAEANANPAKIVNPHPQPKKAGIKERTSTAPPTPPPRGDSAPVTPMHTASLSIQLAPKGPGSLGSRSGAQSPADPLSKHPGPAETAGNVAAWLCRHTNRFFPSPSSLLPTLWQRDVSPPRGGAIPVYRPPSPPYGRASRDSPDFLSGLLPKALSLLPYAFPEHSGPTSSPVASPASVSALSHCSSSTAVLEELQICGLDSPMATPTPSPTLSHASVSPDDTQAPTTPAVAAGTNAAVNGSTRPQRPLSPAPRPPPLPILSPGLAQVHLTRRSEGSENMQRESVMAGQTVVSSATPIARFSEEEKKVSVIRAPHYEGIGPVDESGIPIAIRTTVDRPKDWYKTMFKQIHMVHKADDDYADTYSATYAVVNNEHYDAVHAHPPPRTHTYRPLSRDVTEPSHGPPLRELIPAAAPPPPPPMPSLLQLRSRDLDREREQAHDPNEWSPPDRKVDTRKYRAEPRSIFEYEPGKSSILEQERPTSLYLPPSENPGGASSLASDYRKRRRSEPSINQQGSANEQDAGQVPAHPPNPVRGSTLKKPATRSSPSSPSRAKAGGASKSLSPSRSSPGMDPTSSSLFSDDSLTLSASTLCGSARGKNTEKWGSAEDSEREGHGPAAPPPRLKSRSCDDLLSDGDARPPQVKSLDSSPRGRRRRRLAHDTPGFLQLYKKMHHIDRAQLLPSEVIRSVRSRILELERQLQRGKTLHAWTPAGQEVPRHTVPERISAYEQLIQKSKSMPDLGEDDAPSGSATPGSSRASSCPKRRFSVESLLEEEDPPERARSPPERREGRAGPDYSDSEPDACASELSDFVPMEASSFCSESDVDRCSLASSDSFCSSAHLHHHHHHGHRHRGGSGYCHQHLHQSLGQSQGYQHRHLISSCKGRCPASYTRFTTVLKHERAQQEEGRGGAAPPRRPPPGDSGLAKLAFLVSPVPFRRRRGSPPAPRCHARRRPDASVYEALDAALQDIYEHIRAEKGLGPARLPDDSILRRLLEELLPDVPERSSSLRGRRVGRTTTTSSSSSHSHQPHHGASCQHPHRADPADDNRRASAAYRSGVAAQAPPRSPRAPDPVLSDLAIRALMLVPTLLRTEDLLQIERELSFKKGDAVNIIRQIDSNWYEGEHRGQIGIFPISYVEKVVSLEQKQPVRPPPPAQVREMGEAVARYNFNADTGVELSLRKGEKVILLRKVDMNWFEGRIPGSNKQGIFPVSYVDVIKGSPSKSPGRHGDKQRSFPGSLSLLSHAVSAPWPSLQVVTSEWLSLTLGVSTPSPSITPVPPTPPPLPSILHCASPIPPTPPVRGLTPPPRSSTLNRIPVPKQETISWASFTTPPPSPPPLPPVSPPLTCSSTSSGTDRSHPLYNRDSFAATQAAKRLTSDLNRELCITEAEENDAKTLTGEQWTLGRARNESDPHGELLSMFPNKRRHQDVERMCGHMLPAKKSPTTLANQLKTLADLQVPPDRSALERPLPVSLISDPESPADRDDEIYSEETVTLLSGVLSASSEPVPESFGPALPELYIQEEGDKPIRSPASTCISSDLRPEADVHGTLQPRSPLSAPRLLPCCAPPQSWSPAALLSSSPPPAPAASHLPSPRSPPLRPAFLPSSPCSSPPPFFLTSLPSSHRSLFPPPPLSLSSPPFSCSPLRSSSPPLPATPPPLYPSRQPLLPPIAASPPSSSPSPPASPVPPPGVAASPTPQPQPPDLSGTPLCSAHLSTRLSVPPRSQLRSPQIKRMMQDSSHGSGEPFQAVYDYRPRNEDELELRAGDMVDVVEKCDDGWFISPGSKASVADLSPGDIILAIDGVAADNMMHCEAQNRIKEAAMRQLTLTIERPEVRLWSPQVREDGRAHPFRINLESERQEYRPIGTGHNRRPTPFVAAANLDDKRQVVSSAYNSPIGLYSSGNIQDALHGQLRGLMQNKPESPRTLTSIEESDVYRMLQRDQEEEEPHEPRQSGSFKALQDYINSEGTRPIVTRTVQAPTTKTQAPTGNLHKLPMCDKCGNGIVGTVVKVRDKYRHPGCFVCSDCEENLKQKGYYFVDDQLYCENHARVRSRLPITSESTARADQSSGSKVVGQHGVKEFT</sequence>
<dbReference type="EMBL" id="JAROKS010000019">
    <property type="protein sequence ID" value="KAK1792076.1"/>
    <property type="molecule type" value="Genomic_DNA"/>
</dbReference>
<dbReference type="InterPro" id="IPR036028">
    <property type="entry name" value="SH3-like_dom_sf"/>
</dbReference>
<dbReference type="FunFam" id="2.10.110.10:FF:000026">
    <property type="entry name" value="PDZ and LIM domain protein 3"/>
    <property type="match status" value="1"/>
</dbReference>
<dbReference type="PROSITE" id="PS50023">
    <property type="entry name" value="LIM_DOMAIN_2"/>
    <property type="match status" value="1"/>
</dbReference>
<keyword evidence="4" id="KW-0963">Cytoplasm</keyword>
<keyword evidence="5 9" id="KW-0479">Metal-binding</keyword>
<evidence type="ECO:0000256" key="7">
    <source>
        <dbReference type="ARBA" id="ARBA00022949"/>
    </source>
</evidence>
<feature type="compositionally biased region" description="Basic and acidic residues" evidence="11">
    <location>
        <begin position="657"/>
        <end position="698"/>
    </location>
</feature>
<dbReference type="Pfam" id="PF00595">
    <property type="entry name" value="PDZ"/>
    <property type="match status" value="1"/>
</dbReference>
<keyword evidence="8 9" id="KW-0440">LIM domain</keyword>
<dbReference type="Pfam" id="PF00412">
    <property type="entry name" value="LIM"/>
    <property type="match status" value="1"/>
</dbReference>
<feature type="region of interest" description="Disordered" evidence="11">
    <location>
        <begin position="236"/>
        <end position="316"/>
    </location>
</feature>
<dbReference type="SUPFAM" id="SSF50156">
    <property type="entry name" value="PDZ domain-like"/>
    <property type="match status" value="1"/>
</dbReference>
<evidence type="ECO:0000259" key="15">
    <source>
        <dbReference type="PROSITE" id="PS50831"/>
    </source>
</evidence>
<keyword evidence="17" id="KW-1185">Reference proteome</keyword>
<dbReference type="Gene3D" id="2.30.30.40">
    <property type="entry name" value="SH3 Domains"/>
    <property type="match status" value="3"/>
</dbReference>
<feature type="compositionally biased region" description="Basic and acidic residues" evidence="11">
    <location>
        <begin position="1127"/>
        <end position="1136"/>
    </location>
</feature>
<feature type="region of interest" description="Disordered" evidence="11">
    <location>
        <begin position="2163"/>
        <end position="2182"/>
    </location>
</feature>
<reference evidence="16" key="1">
    <citation type="submission" date="2023-03" db="EMBL/GenBank/DDBJ databases">
        <title>Electrophorus voltai genome.</title>
        <authorList>
            <person name="Bian C."/>
        </authorList>
    </citation>
    <scope>NUCLEOTIDE SEQUENCE</scope>
    <source>
        <strain evidence="16">CB-2022</strain>
        <tissue evidence="16">Muscle</tissue>
    </source>
</reference>
<dbReference type="GO" id="GO:0070161">
    <property type="term" value="C:anchoring junction"/>
    <property type="evidence" value="ECO:0007669"/>
    <property type="project" value="UniProtKB-SubCell"/>
</dbReference>
<feature type="region of interest" description="Disordered" evidence="11">
    <location>
        <begin position="1127"/>
        <end position="1151"/>
    </location>
</feature>
<feature type="compositionally biased region" description="Pro residues" evidence="11">
    <location>
        <begin position="1876"/>
        <end position="1928"/>
    </location>
</feature>
<dbReference type="InterPro" id="IPR031847">
    <property type="entry name" value="PDLI1-4/Zasp-like_mid"/>
</dbReference>
<feature type="region of interest" description="Disordered" evidence="11">
    <location>
        <begin position="99"/>
        <end position="121"/>
    </location>
</feature>
<evidence type="ECO:0000256" key="9">
    <source>
        <dbReference type="PROSITE-ProRule" id="PRU00125"/>
    </source>
</evidence>
<dbReference type="SMART" id="SM00326">
    <property type="entry name" value="SH3"/>
    <property type="match status" value="3"/>
</dbReference>
<feature type="domain" description="SH3" evidence="12">
    <location>
        <begin position="1311"/>
        <end position="1369"/>
    </location>
</feature>
<dbReference type="SMART" id="SM00228">
    <property type="entry name" value="PDZ"/>
    <property type="match status" value="1"/>
</dbReference>
<evidence type="ECO:0000256" key="2">
    <source>
        <dbReference type="ARBA" id="ARBA00004282"/>
    </source>
</evidence>
<evidence type="ECO:0000256" key="10">
    <source>
        <dbReference type="PROSITE-ProRule" id="PRU00192"/>
    </source>
</evidence>
<evidence type="ECO:0000256" key="1">
    <source>
        <dbReference type="ARBA" id="ARBA00004216"/>
    </source>
</evidence>
<dbReference type="InterPro" id="IPR006643">
    <property type="entry name" value="Zasp-like_motif"/>
</dbReference>
<keyword evidence="6 9" id="KW-0862">Zinc</keyword>
<feature type="compositionally biased region" description="Low complexity" evidence="11">
    <location>
        <begin position="1864"/>
        <end position="1875"/>
    </location>
</feature>
<feature type="domain" description="LIM zinc-binding" evidence="13">
    <location>
        <begin position="2220"/>
        <end position="2279"/>
    </location>
</feature>
<dbReference type="InterPro" id="IPR001452">
    <property type="entry name" value="SH3_domain"/>
</dbReference>
<dbReference type="CDD" id="cd09360">
    <property type="entry name" value="LIM_ALP_like"/>
    <property type="match status" value="1"/>
</dbReference>
<dbReference type="Proteomes" id="UP001239994">
    <property type="component" value="Unassembled WGS sequence"/>
</dbReference>
<dbReference type="PANTHER" id="PTHR14167">
    <property type="entry name" value="SH3 DOMAIN-CONTAINING"/>
    <property type="match status" value="1"/>
</dbReference>
<dbReference type="Pfam" id="PF02208">
    <property type="entry name" value="Sorb"/>
    <property type="match status" value="1"/>
</dbReference>
<feature type="domain" description="SH3" evidence="12">
    <location>
        <begin position="1967"/>
        <end position="2028"/>
    </location>
</feature>
<feature type="region of interest" description="Disordered" evidence="11">
    <location>
        <begin position="201"/>
        <end position="224"/>
    </location>
</feature>
<dbReference type="PROSITE" id="PS50106">
    <property type="entry name" value="PDZ"/>
    <property type="match status" value="1"/>
</dbReference>
<evidence type="ECO:0000259" key="14">
    <source>
        <dbReference type="PROSITE" id="PS50106"/>
    </source>
</evidence>
<dbReference type="SUPFAM" id="SSF50044">
    <property type="entry name" value="SH3-domain"/>
    <property type="match status" value="3"/>
</dbReference>
<feature type="compositionally biased region" description="Pro residues" evidence="11">
    <location>
        <begin position="642"/>
        <end position="651"/>
    </location>
</feature>
<evidence type="ECO:0000256" key="6">
    <source>
        <dbReference type="ARBA" id="ARBA00022833"/>
    </source>
</evidence>
<feature type="compositionally biased region" description="Polar residues" evidence="11">
    <location>
        <begin position="738"/>
        <end position="750"/>
    </location>
</feature>
<evidence type="ECO:0000313" key="16">
    <source>
        <dbReference type="EMBL" id="KAK1792076.1"/>
    </source>
</evidence>
<dbReference type="FunFam" id="2.30.42.10:FF:000055">
    <property type="entry name" value="PDZ and LIM domain protein 3"/>
    <property type="match status" value="1"/>
</dbReference>